<keyword evidence="3" id="KW-1185">Reference proteome</keyword>
<evidence type="ECO:0000313" key="3">
    <source>
        <dbReference type="Proteomes" id="UP000215335"/>
    </source>
</evidence>
<dbReference type="AlphaFoldDB" id="A0A232EZ63"/>
<reference evidence="2 3" key="1">
    <citation type="journal article" date="2017" name="Curr. Biol.">
        <title>The Evolution of Venom by Co-option of Single-Copy Genes.</title>
        <authorList>
            <person name="Martinson E.O."/>
            <person name="Mrinalini"/>
            <person name="Kelkar Y.D."/>
            <person name="Chang C.H."/>
            <person name="Werren J.H."/>
        </authorList>
    </citation>
    <scope>NUCLEOTIDE SEQUENCE [LARGE SCALE GENOMIC DNA]</scope>
    <source>
        <strain evidence="2 3">Alberta</strain>
        <tissue evidence="2">Whole body</tissue>
    </source>
</reference>
<accession>A0A232EZ63</accession>
<dbReference type="Proteomes" id="UP000215335">
    <property type="component" value="Unassembled WGS sequence"/>
</dbReference>
<name>A0A232EZ63_9HYME</name>
<organism evidence="2 3">
    <name type="scientific">Trichomalopsis sarcophagae</name>
    <dbReference type="NCBI Taxonomy" id="543379"/>
    <lineage>
        <taxon>Eukaryota</taxon>
        <taxon>Metazoa</taxon>
        <taxon>Ecdysozoa</taxon>
        <taxon>Arthropoda</taxon>
        <taxon>Hexapoda</taxon>
        <taxon>Insecta</taxon>
        <taxon>Pterygota</taxon>
        <taxon>Neoptera</taxon>
        <taxon>Endopterygota</taxon>
        <taxon>Hymenoptera</taxon>
        <taxon>Apocrita</taxon>
        <taxon>Proctotrupomorpha</taxon>
        <taxon>Chalcidoidea</taxon>
        <taxon>Pteromalidae</taxon>
        <taxon>Pteromalinae</taxon>
        <taxon>Trichomalopsis</taxon>
    </lineage>
</organism>
<protein>
    <submittedName>
        <fullName evidence="2">Uncharacterized protein</fullName>
    </submittedName>
</protein>
<comment type="caution">
    <text evidence="2">The sequence shown here is derived from an EMBL/GenBank/DDBJ whole genome shotgun (WGS) entry which is preliminary data.</text>
</comment>
<evidence type="ECO:0000313" key="2">
    <source>
        <dbReference type="EMBL" id="OXU23577.1"/>
    </source>
</evidence>
<gene>
    <name evidence="2" type="ORF">TSAR_009412</name>
</gene>
<proteinExistence type="predicted"/>
<dbReference type="EMBL" id="NNAY01001566">
    <property type="protein sequence ID" value="OXU23577.1"/>
    <property type="molecule type" value="Genomic_DNA"/>
</dbReference>
<evidence type="ECO:0000256" key="1">
    <source>
        <dbReference type="SAM" id="MobiDB-lite"/>
    </source>
</evidence>
<feature type="region of interest" description="Disordered" evidence="1">
    <location>
        <begin position="39"/>
        <end position="66"/>
    </location>
</feature>
<sequence length="66" mass="7262">MNQILDVYVSSSSISFPDNNMSGSPFPILAQSALGQRTRRSSPLLPSLQRRRSFSLPTPGQLLQQS</sequence>
<feature type="compositionally biased region" description="Polar residues" evidence="1">
    <location>
        <begin position="55"/>
        <end position="66"/>
    </location>
</feature>